<evidence type="ECO:0000313" key="12">
    <source>
        <dbReference type="Proteomes" id="UP001304300"/>
    </source>
</evidence>
<keyword evidence="8" id="KW-0028">Amino-acid biosynthesis</keyword>
<dbReference type="GO" id="GO:0006529">
    <property type="term" value="P:asparagine biosynthetic process"/>
    <property type="evidence" value="ECO:0007669"/>
    <property type="project" value="UniProtKB-KW"/>
</dbReference>
<evidence type="ECO:0000256" key="8">
    <source>
        <dbReference type="PIRSR" id="PIRSR001589-1"/>
    </source>
</evidence>
<dbReference type="CDD" id="cd00712">
    <property type="entry name" value="AsnB"/>
    <property type="match status" value="1"/>
</dbReference>
<feature type="binding site" evidence="9">
    <location>
        <position position="300"/>
    </location>
    <ligand>
        <name>ATP</name>
        <dbReference type="ChEBI" id="CHEBI:30616"/>
    </ligand>
</feature>
<dbReference type="InterPro" id="IPR014729">
    <property type="entry name" value="Rossmann-like_a/b/a_fold"/>
</dbReference>
<evidence type="ECO:0000256" key="7">
    <source>
        <dbReference type="ARBA" id="ARBA00048741"/>
    </source>
</evidence>
<name>A0AAQ3LB89_9BACT</name>
<feature type="active site" description="For GATase activity" evidence="8">
    <location>
        <position position="2"/>
    </location>
</feature>
<sequence length="624" mass="70302">MCGIAGIVSQKPQTDDGRVVSMLQAIRHRGPDDSGTWMNPERKIVLGHCRLSILDLTYQGHQPMISDDGNLSLVFNGEIYNFRDLKKQFFAGDDSFRSSGDTELLLRMWQLFGKNCLQYLRGMFAFTVWDRRSEKLFLARDPCGIKPLYYKDVQYGDRGEFVFASELKAFSVINKYWPIDYEAMGLFLRWGSIPAPKTIYQGVQSLPAGSLLTLDLDGQTAIESYWNYQDIILENNNNDHMIRSRGEAVEWVREKTLESVRSHLVSDEPVGAFLSGGIDSSAIVSLMRQSGQSDIGTFSIGFDDEAFDESGYAQTVADKFETHHVCRVLTKARFLASIDRFFIALDQPTLDGLNTFVVSELAHDEGYKVVTSGIGGDEVFAGYNRDFRAMPKLWKQLNYCGKTIQTIMRKALDISVAVNAAPAHWARVGHYLSGPSTLARCLDMGRGIYSTSEIRKIFTDSAIGEEAASIDADSYLPELAPGLNVRDAVSYFLLSRYLGSQLLRDSDNFSMAFSLELRTPLVDAKLYADLAVIRNQNWFLQGDIGKALFIDAVGDLPRSITHRKKKGFTPPFKIWLQSTEFSLESGLIATDYYDETLNAYKEGRIPWSRVWMLIVADRFLSRLN</sequence>
<evidence type="ECO:0000256" key="1">
    <source>
        <dbReference type="ARBA" id="ARBA00005187"/>
    </source>
</evidence>
<dbReference type="SUPFAM" id="SSF52402">
    <property type="entry name" value="Adenine nucleotide alpha hydrolases-like"/>
    <property type="match status" value="1"/>
</dbReference>
<evidence type="ECO:0000256" key="2">
    <source>
        <dbReference type="ARBA" id="ARBA00005752"/>
    </source>
</evidence>
<dbReference type="InterPro" id="IPR051786">
    <property type="entry name" value="ASN_synthetase/amidase"/>
</dbReference>
<dbReference type="InterPro" id="IPR017932">
    <property type="entry name" value="GATase_2_dom"/>
</dbReference>
<dbReference type="Gene3D" id="3.40.50.620">
    <property type="entry name" value="HUPs"/>
    <property type="match status" value="2"/>
</dbReference>
<evidence type="ECO:0000256" key="4">
    <source>
        <dbReference type="ARBA" id="ARBA00022741"/>
    </source>
</evidence>
<dbReference type="NCBIfam" id="TIGR01536">
    <property type="entry name" value="asn_synth_AEB"/>
    <property type="match status" value="1"/>
</dbReference>
<dbReference type="PANTHER" id="PTHR43284">
    <property type="entry name" value="ASPARAGINE SYNTHETASE (GLUTAMINE-HYDROLYZING)"/>
    <property type="match status" value="1"/>
</dbReference>
<evidence type="ECO:0000256" key="5">
    <source>
        <dbReference type="ARBA" id="ARBA00022840"/>
    </source>
</evidence>
<evidence type="ECO:0000256" key="6">
    <source>
        <dbReference type="ARBA" id="ARBA00022962"/>
    </source>
</evidence>
<feature type="binding site" evidence="9">
    <location>
        <position position="101"/>
    </location>
    <ligand>
        <name>L-glutamine</name>
        <dbReference type="ChEBI" id="CHEBI:58359"/>
    </ligand>
</feature>
<protein>
    <recommendedName>
        <fullName evidence="3">asparagine synthase (glutamine-hydrolyzing)</fullName>
        <ecNumber evidence="3">6.3.5.4</ecNumber>
    </recommendedName>
</protein>
<feature type="domain" description="Glutamine amidotransferase type-2" evidence="10">
    <location>
        <begin position="2"/>
        <end position="217"/>
    </location>
</feature>
<dbReference type="Gene3D" id="3.60.20.10">
    <property type="entry name" value="Glutamine Phosphoribosylpyrophosphate, subunit 1, domain 1"/>
    <property type="match status" value="1"/>
</dbReference>
<keyword evidence="11" id="KW-0436">Ligase</keyword>
<comment type="similarity">
    <text evidence="2">Belongs to the asparagine synthetase family.</text>
</comment>
<dbReference type="SUPFAM" id="SSF56235">
    <property type="entry name" value="N-terminal nucleophile aminohydrolases (Ntn hydrolases)"/>
    <property type="match status" value="1"/>
</dbReference>
<keyword evidence="8" id="KW-0061">Asparagine biosynthesis</keyword>
<comment type="catalytic activity">
    <reaction evidence="7">
        <text>L-aspartate + L-glutamine + ATP + H2O = L-asparagine + L-glutamate + AMP + diphosphate + H(+)</text>
        <dbReference type="Rhea" id="RHEA:12228"/>
        <dbReference type="ChEBI" id="CHEBI:15377"/>
        <dbReference type="ChEBI" id="CHEBI:15378"/>
        <dbReference type="ChEBI" id="CHEBI:29985"/>
        <dbReference type="ChEBI" id="CHEBI:29991"/>
        <dbReference type="ChEBI" id="CHEBI:30616"/>
        <dbReference type="ChEBI" id="CHEBI:33019"/>
        <dbReference type="ChEBI" id="CHEBI:58048"/>
        <dbReference type="ChEBI" id="CHEBI:58359"/>
        <dbReference type="ChEBI" id="CHEBI:456215"/>
        <dbReference type="EC" id="6.3.5.4"/>
    </reaction>
</comment>
<dbReference type="KEGG" id="puo:RZN69_07400"/>
<dbReference type="AlphaFoldDB" id="A0AAQ3LB89"/>
<dbReference type="Proteomes" id="UP001304300">
    <property type="component" value="Chromosome"/>
</dbReference>
<dbReference type="InterPro" id="IPR029055">
    <property type="entry name" value="Ntn_hydrolases_N"/>
</dbReference>
<dbReference type="Pfam" id="PF00733">
    <property type="entry name" value="Asn_synthase"/>
    <property type="match status" value="1"/>
</dbReference>
<keyword evidence="5 9" id="KW-0067">ATP-binding</keyword>
<dbReference type="GO" id="GO:0005524">
    <property type="term" value="F:ATP binding"/>
    <property type="evidence" value="ECO:0007669"/>
    <property type="project" value="UniProtKB-KW"/>
</dbReference>
<dbReference type="EMBL" id="CP136920">
    <property type="protein sequence ID" value="WOO42914.1"/>
    <property type="molecule type" value="Genomic_DNA"/>
</dbReference>
<keyword evidence="4 9" id="KW-0547">Nucleotide-binding</keyword>
<dbReference type="RefSeq" id="WP_317835448.1">
    <property type="nucleotide sequence ID" value="NZ_CP136920.1"/>
</dbReference>
<dbReference type="CDD" id="cd01991">
    <property type="entry name" value="Asn_synthase_B_C"/>
    <property type="match status" value="1"/>
</dbReference>
<reference evidence="11 12" key="1">
    <citation type="submission" date="2023-10" db="EMBL/GenBank/DDBJ databases">
        <title>Rubellicoccus peritrichatus gen. nov., sp. nov., isolated from an algae of coral reef tank.</title>
        <authorList>
            <person name="Luo J."/>
        </authorList>
    </citation>
    <scope>NUCLEOTIDE SEQUENCE [LARGE SCALE GENOMIC DNA]</scope>
    <source>
        <strain evidence="11 12">CR14</strain>
    </source>
</reference>
<dbReference type="PIRSF" id="PIRSF001589">
    <property type="entry name" value="Asn_synthetase_glu-h"/>
    <property type="match status" value="1"/>
</dbReference>
<proteinExistence type="inferred from homology"/>
<accession>A0AAQ3LB89</accession>
<dbReference type="EC" id="6.3.5.4" evidence="3"/>
<dbReference type="GO" id="GO:0005829">
    <property type="term" value="C:cytosol"/>
    <property type="evidence" value="ECO:0007669"/>
    <property type="project" value="TreeGrafter"/>
</dbReference>
<dbReference type="InterPro" id="IPR033738">
    <property type="entry name" value="AsnB_N"/>
</dbReference>
<keyword evidence="12" id="KW-1185">Reference proteome</keyword>
<feature type="binding site" evidence="9">
    <location>
        <begin position="372"/>
        <end position="373"/>
    </location>
    <ligand>
        <name>ATP</name>
        <dbReference type="ChEBI" id="CHEBI:30616"/>
    </ligand>
</feature>
<keyword evidence="6 8" id="KW-0315">Glutamine amidotransferase</keyword>
<gene>
    <name evidence="11" type="primary">asnB</name>
    <name evidence="11" type="ORF">RZN69_07400</name>
</gene>
<dbReference type="InterPro" id="IPR006426">
    <property type="entry name" value="Asn_synth_AEB"/>
</dbReference>
<evidence type="ECO:0000256" key="3">
    <source>
        <dbReference type="ARBA" id="ARBA00012737"/>
    </source>
</evidence>
<dbReference type="PROSITE" id="PS51278">
    <property type="entry name" value="GATASE_TYPE_2"/>
    <property type="match status" value="1"/>
</dbReference>
<evidence type="ECO:0000256" key="9">
    <source>
        <dbReference type="PIRSR" id="PIRSR001589-2"/>
    </source>
</evidence>
<evidence type="ECO:0000313" key="11">
    <source>
        <dbReference type="EMBL" id="WOO42914.1"/>
    </source>
</evidence>
<dbReference type="PANTHER" id="PTHR43284:SF1">
    <property type="entry name" value="ASPARAGINE SYNTHETASE"/>
    <property type="match status" value="1"/>
</dbReference>
<organism evidence="11 12">
    <name type="scientific">Rubellicoccus peritrichatus</name>
    <dbReference type="NCBI Taxonomy" id="3080537"/>
    <lineage>
        <taxon>Bacteria</taxon>
        <taxon>Pseudomonadati</taxon>
        <taxon>Verrucomicrobiota</taxon>
        <taxon>Opitutia</taxon>
        <taxon>Puniceicoccales</taxon>
        <taxon>Cerasicoccaceae</taxon>
        <taxon>Rubellicoccus</taxon>
    </lineage>
</organism>
<evidence type="ECO:0000259" key="10">
    <source>
        <dbReference type="PROSITE" id="PS51278"/>
    </source>
</evidence>
<dbReference type="InterPro" id="IPR001962">
    <property type="entry name" value="Asn_synthase"/>
</dbReference>
<comment type="pathway">
    <text evidence="1">Amino-acid biosynthesis; L-asparagine biosynthesis; L-asparagine from L-aspartate (L-Gln route): step 1/1.</text>
</comment>
<dbReference type="Pfam" id="PF13537">
    <property type="entry name" value="GATase_7"/>
    <property type="match status" value="1"/>
</dbReference>
<dbReference type="GO" id="GO:0004066">
    <property type="term" value="F:asparagine synthase (glutamine-hydrolyzing) activity"/>
    <property type="evidence" value="ECO:0007669"/>
    <property type="project" value="UniProtKB-EC"/>
</dbReference>